<accession>A0ABS8NJR3</accession>
<feature type="domain" description="Methyltransferase small" evidence="4">
    <location>
        <begin position="180"/>
        <end position="320"/>
    </location>
</feature>
<dbReference type="CDD" id="cd02440">
    <property type="entry name" value="AdoMet_MTases"/>
    <property type="match status" value="1"/>
</dbReference>
<evidence type="ECO:0000256" key="3">
    <source>
        <dbReference type="ARBA" id="ARBA00022691"/>
    </source>
</evidence>
<dbReference type="PANTHER" id="PTHR47816:SF4">
    <property type="entry name" value="RIBOSOMAL RNA SMALL SUBUNIT METHYLTRANSFERASE C"/>
    <property type="match status" value="1"/>
</dbReference>
<dbReference type="SUPFAM" id="SSF53335">
    <property type="entry name" value="S-adenosyl-L-methionine-dependent methyltransferases"/>
    <property type="match status" value="2"/>
</dbReference>
<dbReference type="InterPro" id="IPR029063">
    <property type="entry name" value="SAM-dependent_MTases_sf"/>
</dbReference>
<keyword evidence="6" id="KW-1185">Reference proteome</keyword>
<dbReference type="RefSeq" id="WP_230274708.1">
    <property type="nucleotide sequence ID" value="NZ_JAJKFW010000025.1"/>
</dbReference>
<dbReference type="Gene3D" id="3.40.50.150">
    <property type="entry name" value="Vaccinia Virus protein VP39"/>
    <property type="match status" value="2"/>
</dbReference>
<dbReference type="Pfam" id="PF05175">
    <property type="entry name" value="MTS"/>
    <property type="match status" value="1"/>
</dbReference>
<sequence>MSDLPPLPSEKLLLDQLDELIRTSPTAALVMSPGRGQIANALADRIADGNVVSWFVDSHRAELANEIADDAVQVVCQPDLPDEVIDLAVLPVLKNGEAEMNRDLIHQAWKRLKVGGELWAAVNAAQDAWLLSQLQALGPKVRCHDQPGGRVYGVRKTSDRFKQKTFDAEFTHRVDERVISVHSRPSVFSHRSVDRAAAVMIRNVAVPKGSVVLELGCGNGAVAMAAALRSETGHAYAVDCNTRAVQCVQRAAEQNGINNLTAIVNHDGRLPDLPPCDLVLLNPPYYGDFQIAEHFLVAAGIYLRPGGEAYVVTKQTQRYLEYDWSPLNLIDRTSAQSYDLLKFKKA</sequence>
<organism evidence="5 6">
    <name type="scientific">Rhodopirellula halodulae</name>
    <dbReference type="NCBI Taxonomy" id="2894198"/>
    <lineage>
        <taxon>Bacteria</taxon>
        <taxon>Pseudomonadati</taxon>
        <taxon>Planctomycetota</taxon>
        <taxon>Planctomycetia</taxon>
        <taxon>Pirellulales</taxon>
        <taxon>Pirellulaceae</taxon>
        <taxon>Rhodopirellula</taxon>
    </lineage>
</organism>
<dbReference type="EMBL" id="JAJKFW010000025">
    <property type="protein sequence ID" value="MCC9643761.1"/>
    <property type="molecule type" value="Genomic_DNA"/>
</dbReference>
<dbReference type="Proteomes" id="UP001430306">
    <property type="component" value="Unassembled WGS sequence"/>
</dbReference>
<proteinExistence type="predicted"/>
<dbReference type="InterPro" id="IPR046977">
    <property type="entry name" value="RsmC/RlmG"/>
</dbReference>
<evidence type="ECO:0000313" key="5">
    <source>
        <dbReference type="EMBL" id="MCC9643761.1"/>
    </source>
</evidence>
<dbReference type="InterPro" id="IPR007848">
    <property type="entry name" value="Small_mtfrase_dom"/>
</dbReference>
<keyword evidence="3" id="KW-0949">S-adenosyl-L-methionine</keyword>
<evidence type="ECO:0000256" key="2">
    <source>
        <dbReference type="ARBA" id="ARBA00022679"/>
    </source>
</evidence>
<reference evidence="5" key="1">
    <citation type="submission" date="2021-11" db="EMBL/GenBank/DDBJ databases">
        <title>Genome sequence.</title>
        <authorList>
            <person name="Sun Q."/>
        </authorList>
    </citation>
    <scope>NUCLEOTIDE SEQUENCE</scope>
    <source>
        <strain evidence="5">JC740</strain>
    </source>
</reference>
<name>A0ABS8NJR3_9BACT</name>
<keyword evidence="1 5" id="KW-0489">Methyltransferase</keyword>
<evidence type="ECO:0000313" key="6">
    <source>
        <dbReference type="Proteomes" id="UP001430306"/>
    </source>
</evidence>
<protein>
    <submittedName>
        <fullName evidence="5">Class I SAM-dependent methyltransferase</fullName>
    </submittedName>
</protein>
<keyword evidence="2" id="KW-0808">Transferase</keyword>
<gene>
    <name evidence="5" type="ORF">LOC71_15855</name>
</gene>
<comment type="caution">
    <text evidence="5">The sequence shown here is derived from an EMBL/GenBank/DDBJ whole genome shotgun (WGS) entry which is preliminary data.</text>
</comment>
<evidence type="ECO:0000256" key="1">
    <source>
        <dbReference type="ARBA" id="ARBA00022603"/>
    </source>
</evidence>
<dbReference type="PANTHER" id="PTHR47816">
    <property type="entry name" value="RIBOSOMAL RNA SMALL SUBUNIT METHYLTRANSFERASE C"/>
    <property type="match status" value="1"/>
</dbReference>
<dbReference type="GO" id="GO:0032259">
    <property type="term" value="P:methylation"/>
    <property type="evidence" value="ECO:0007669"/>
    <property type="project" value="UniProtKB-KW"/>
</dbReference>
<evidence type="ECO:0000259" key="4">
    <source>
        <dbReference type="Pfam" id="PF05175"/>
    </source>
</evidence>
<dbReference type="GO" id="GO:0008168">
    <property type="term" value="F:methyltransferase activity"/>
    <property type="evidence" value="ECO:0007669"/>
    <property type="project" value="UniProtKB-KW"/>
</dbReference>